<gene>
    <name evidence="2" type="ORF">NDU88_001997</name>
</gene>
<dbReference type="AlphaFoldDB" id="A0AAV7W0J8"/>
<feature type="region of interest" description="Disordered" evidence="1">
    <location>
        <begin position="33"/>
        <end position="86"/>
    </location>
</feature>
<proteinExistence type="predicted"/>
<reference evidence="2" key="1">
    <citation type="journal article" date="2022" name="bioRxiv">
        <title>Sequencing and chromosome-scale assembly of the giantPleurodeles waltlgenome.</title>
        <authorList>
            <person name="Brown T."/>
            <person name="Elewa A."/>
            <person name="Iarovenko S."/>
            <person name="Subramanian E."/>
            <person name="Araus A.J."/>
            <person name="Petzold A."/>
            <person name="Susuki M."/>
            <person name="Suzuki K.-i.T."/>
            <person name="Hayashi T."/>
            <person name="Toyoda A."/>
            <person name="Oliveira C."/>
            <person name="Osipova E."/>
            <person name="Leigh N.D."/>
            <person name="Simon A."/>
            <person name="Yun M.H."/>
        </authorList>
    </citation>
    <scope>NUCLEOTIDE SEQUENCE</scope>
    <source>
        <strain evidence="2">20211129_DDA</strain>
        <tissue evidence="2">Liver</tissue>
    </source>
</reference>
<dbReference type="EMBL" id="JANPWB010000002">
    <property type="protein sequence ID" value="KAJ1206594.1"/>
    <property type="molecule type" value="Genomic_DNA"/>
</dbReference>
<accession>A0AAV7W0J8</accession>
<evidence type="ECO:0000313" key="3">
    <source>
        <dbReference type="Proteomes" id="UP001066276"/>
    </source>
</evidence>
<sequence>MRLSSLSGSSSAHPCASLHTGVVGAQQLIRCPIAPPLRHPSGSAAGPKGPLTRPKSTAALLGLSSTTSAVRPSSGQAVPEFKSPGA</sequence>
<name>A0AAV7W0J8_PLEWA</name>
<protein>
    <submittedName>
        <fullName evidence="2">Uncharacterized protein</fullName>
    </submittedName>
</protein>
<evidence type="ECO:0000313" key="2">
    <source>
        <dbReference type="EMBL" id="KAJ1206594.1"/>
    </source>
</evidence>
<dbReference type="Proteomes" id="UP001066276">
    <property type="component" value="Chromosome 1_2"/>
</dbReference>
<keyword evidence="3" id="KW-1185">Reference proteome</keyword>
<organism evidence="2 3">
    <name type="scientific">Pleurodeles waltl</name>
    <name type="common">Iberian ribbed newt</name>
    <dbReference type="NCBI Taxonomy" id="8319"/>
    <lineage>
        <taxon>Eukaryota</taxon>
        <taxon>Metazoa</taxon>
        <taxon>Chordata</taxon>
        <taxon>Craniata</taxon>
        <taxon>Vertebrata</taxon>
        <taxon>Euteleostomi</taxon>
        <taxon>Amphibia</taxon>
        <taxon>Batrachia</taxon>
        <taxon>Caudata</taxon>
        <taxon>Salamandroidea</taxon>
        <taxon>Salamandridae</taxon>
        <taxon>Pleurodelinae</taxon>
        <taxon>Pleurodeles</taxon>
    </lineage>
</organism>
<feature type="compositionally biased region" description="Polar residues" evidence="1">
    <location>
        <begin position="63"/>
        <end position="76"/>
    </location>
</feature>
<comment type="caution">
    <text evidence="2">The sequence shown here is derived from an EMBL/GenBank/DDBJ whole genome shotgun (WGS) entry which is preliminary data.</text>
</comment>
<evidence type="ECO:0000256" key="1">
    <source>
        <dbReference type="SAM" id="MobiDB-lite"/>
    </source>
</evidence>